<keyword evidence="1" id="KW-1133">Transmembrane helix</keyword>
<protein>
    <recommendedName>
        <fullName evidence="2">DUF8094 domain-containing protein</fullName>
    </recommendedName>
</protein>
<feature type="domain" description="DUF8094" evidence="2">
    <location>
        <begin position="80"/>
        <end position="333"/>
    </location>
</feature>
<keyword evidence="1" id="KW-0812">Transmembrane</keyword>
<accession>A0A135Z3I3</accession>
<dbReference type="Pfam" id="PF26366">
    <property type="entry name" value="DUF8094"/>
    <property type="match status" value="1"/>
</dbReference>
<dbReference type="AlphaFoldDB" id="A0A135Z3I3"/>
<evidence type="ECO:0000313" key="3">
    <source>
        <dbReference type="EMBL" id="KXI16199.1"/>
    </source>
</evidence>
<proteinExistence type="predicted"/>
<reference evidence="3 4" key="1">
    <citation type="submission" date="2016-02" db="EMBL/GenBank/DDBJ databases">
        <authorList>
            <person name="Wen L."/>
            <person name="He K."/>
            <person name="Yang H."/>
        </authorList>
    </citation>
    <scope>NUCLEOTIDE SEQUENCE [LARGE SCALE GENOMIC DNA]</scope>
    <source>
        <strain evidence="3 4">CMW7778B</strain>
    </source>
</reference>
<dbReference type="Proteomes" id="UP000070505">
    <property type="component" value="Unassembled WGS sequence"/>
</dbReference>
<dbReference type="PATRIC" id="fig|2702.101.peg.1158"/>
<sequence>MHNNKHKNKQIDKNIMRKSIIRTFISIITSSLVFGVTLSLSACDGQVPKPVESQVLKEQPDVMMIKEKDIRLRILRALERANDEKKVEGLDSYLSGPELAVRTSELTVASKTGKLDPKTTIPREVAQTIIPVNPAWPRDIMTITTTTKDQQSKRLLVFRQDRARANYKLWAVSRLFPGVHLPKFAVPSIGSSMGKDNDSGLVMTPRDAVVAYADVLQHGDKSKFANRFSNDYLRQKLNELSKTVQEGMERNKGTQEQTFSPALGDISVMRSTDGNDLVVARIDSVWIRKAGEGRESRPASDEEKALFGDSPAKSTMRVTYVNVIALVIPHAGSNMKITPVGAERQPIKVEAL</sequence>
<name>A0A135Z3I3_GARVA</name>
<keyword evidence="1" id="KW-0472">Membrane</keyword>
<dbReference type="InterPro" id="IPR058407">
    <property type="entry name" value="DUF8094"/>
</dbReference>
<dbReference type="EMBL" id="LSRC01000049">
    <property type="protein sequence ID" value="KXI16199.1"/>
    <property type="molecule type" value="Genomic_DNA"/>
</dbReference>
<comment type="caution">
    <text evidence="3">The sequence shown here is derived from an EMBL/GenBank/DDBJ whole genome shotgun (WGS) entry which is preliminary data.</text>
</comment>
<evidence type="ECO:0000259" key="2">
    <source>
        <dbReference type="Pfam" id="PF26366"/>
    </source>
</evidence>
<gene>
    <name evidence="3" type="ORF">HMPREF3230_01170</name>
</gene>
<organism evidence="3 4">
    <name type="scientific">Gardnerella vaginalis</name>
    <dbReference type="NCBI Taxonomy" id="2702"/>
    <lineage>
        <taxon>Bacteria</taxon>
        <taxon>Bacillati</taxon>
        <taxon>Actinomycetota</taxon>
        <taxon>Actinomycetes</taxon>
        <taxon>Bifidobacteriales</taxon>
        <taxon>Bifidobacteriaceae</taxon>
        <taxon>Gardnerella</taxon>
    </lineage>
</organism>
<evidence type="ECO:0000256" key="1">
    <source>
        <dbReference type="SAM" id="Phobius"/>
    </source>
</evidence>
<feature type="transmembrane region" description="Helical" evidence="1">
    <location>
        <begin position="20"/>
        <end position="40"/>
    </location>
</feature>
<evidence type="ECO:0000313" key="4">
    <source>
        <dbReference type="Proteomes" id="UP000070505"/>
    </source>
</evidence>